<accession>A0AAD8F6Q1</accession>
<organism evidence="2 3">
    <name type="scientific">Biomphalaria pfeifferi</name>
    <name type="common">Bloodfluke planorb</name>
    <name type="synonym">Freshwater snail</name>
    <dbReference type="NCBI Taxonomy" id="112525"/>
    <lineage>
        <taxon>Eukaryota</taxon>
        <taxon>Metazoa</taxon>
        <taxon>Spiralia</taxon>
        <taxon>Lophotrochozoa</taxon>
        <taxon>Mollusca</taxon>
        <taxon>Gastropoda</taxon>
        <taxon>Heterobranchia</taxon>
        <taxon>Euthyneura</taxon>
        <taxon>Panpulmonata</taxon>
        <taxon>Hygrophila</taxon>
        <taxon>Lymnaeoidea</taxon>
        <taxon>Planorbidae</taxon>
        <taxon>Biomphalaria</taxon>
    </lineage>
</organism>
<dbReference type="Proteomes" id="UP001233172">
    <property type="component" value="Unassembled WGS sequence"/>
</dbReference>
<keyword evidence="1" id="KW-0812">Transmembrane</keyword>
<dbReference type="EMBL" id="JASAOG010000097">
    <property type="protein sequence ID" value="KAK0052084.1"/>
    <property type="molecule type" value="Genomic_DNA"/>
</dbReference>
<evidence type="ECO:0000313" key="3">
    <source>
        <dbReference type="Proteomes" id="UP001233172"/>
    </source>
</evidence>
<proteinExistence type="predicted"/>
<keyword evidence="1" id="KW-0472">Membrane</keyword>
<reference evidence="2" key="2">
    <citation type="submission" date="2023-04" db="EMBL/GenBank/DDBJ databases">
        <authorList>
            <person name="Bu L."/>
            <person name="Lu L."/>
            <person name="Laidemitt M.R."/>
            <person name="Zhang S.M."/>
            <person name="Mutuku M."/>
            <person name="Mkoji G."/>
            <person name="Steinauer M."/>
            <person name="Loker E.S."/>
        </authorList>
    </citation>
    <scope>NUCLEOTIDE SEQUENCE</scope>
    <source>
        <strain evidence="2">KasaAsao</strain>
        <tissue evidence="2">Whole Snail</tissue>
    </source>
</reference>
<keyword evidence="1" id="KW-1133">Transmembrane helix</keyword>
<dbReference type="AlphaFoldDB" id="A0AAD8F6Q1"/>
<sequence>ADQEEIRNEINFHETFIEDIGTFLFHVFIAVQYLQTGSILVLFWSSEEKLVYWPKQSISLLANFTRL</sequence>
<protein>
    <submittedName>
        <fullName evidence="2">Uncharacterized protein</fullName>
    </submittedName>
</protein>
<feature type="non-terminal residue" evidence="2">
    <location>
        <position position="1"/>
    </location>
</feature>
<feature type="transmembrane region" description="Helical" evidence="1">
    <location>
        <begin position="23"/>
        <end position="45"/>
    </location>
</feature>
<feature type="non-terminal residue" evidence="2">
    <location>
        <position position="67"/>
    </location>
</feature>
<gene>
    <name evidence="2" type="ORF">Bpfe_018414</name>
</gene>
<evidence type="ECO:0000256" key="1">
    <source>
        <dbReference type="SAM" id="Phobius"/>
    </source>
</evidence>
<evidence type="ECO:0000313" key="2">
    <source>
        <dbReference type="EMBL" id="KAK0052084.1"/>
    </source>
</evidence>
<keyword evidence="3" id="KW-1185">Reference proteome</keyword>
<name>A0AAD8F6Q1_BIOPF</name>
<reference evidence="2" key="1">
    <citation type="journal article" date="2023" name="PLoS Negl. Trop. Dis.">
        <title>A genome sequence for Biomphalaria pfeifferi, the major vector snail for the human-infecting parasite Schistosoma mansoni.</title>
        <authorList>
            <person name="Bu L."/>
            <person name="Lu L."/>
            <person name="Laidemitt M.R."/>
            <person name="Zhang S.M."/>
            <person name="Mutuku M."/>
            <person name="Mkoji G."/>
            <person name="Steinauer M."/>
            <person name="Loker E.S."/>
        </authorList>
    </citation>
    <scope>NUCLEOTIDE SEQUENCE</scope>
    <source>
        <strain evidence="2">KasaAsao</strain>
    </source>
</reference>
<comment type="caution">
    <text evidence="2">The sequence shown here is derived from an EMBL/GenBank/DDBJ whole genome shotgun (WGS) entry which is preliminary data.</text>
</comment>